<dbReference type="InterPro" id="IPR006674">
    <property type="entry name" value="HD_domain"/>
</dbReference>
<evidence type="ECO:0000259" key="13">
    <source>
        <dbReference type="Pfam" id="PF01966"/>
    </source>
</evidence>
<proteinExistence type="inferred from homology"/>
<keyword evidence="6" id="KW-0547">Nucleotide-binding</keyword>
<evidence type="ECO:0000313" key="15">
    <source>
        <dbReference type="EMBL" id="OYQ47440.1"/>
    </source>
</evidence>
<evidence type="ECO:0000256" key="9">
    <source>
        <dbReference type="ARBA" id="ARBA00022842"/>
    </source>
</evidence>
<feature type="domain" description="tRNA nucleotidyltransferase/poly(A) polymerase RNA and SrmB- binding" evidence="14">
    <location>
        <begin position="198"/>
        <end position="258"/>
    </location>
</feature>
<dbReference type="InterPro" id="IPR002646">
    <property type="entry name" value="PolA_pol_head_dom"/>
</dbReference>
<dbReference type="Gene3D" id="1.10.3090.10">
    <property type="entry name" value="cca-adding enzyme, domain 2"/>
    <property type="match status" value="1"/>
</dbReference>
<evidence type="ECO:0000256" key="10">
    <source>
        <dbReference type="ARBA" id="ARBA00022884"/>
    </source>
</evidence>
<name>A0A256A327_9FLAO</name>
<comment type="caution">
    <text evidence="15">The sequence shown here is derived from an EMBL/GenBank/DDBJ whole genome shotgun (WGS) entry which is preliminary data.</text>
</comment>
<dbReference type="InterPro" id="IPR006675">
    <property type="entry name" value="HDIG_dom"/>
</dbReference>
<keyword evidence="10 11" id="KW-0694">RNA-binding</keyword>
<dbReference type="Pfam" id="PF01966">
    <property type="entry name" value="HD"/>
    <property type="match status" value="1"/>
</dbReference>
<dbReference type="OrthoDB" id="9805698at2"/>
<evidence type="ECO:0000256" key="1">
    <source>
        <dbReference type="ARBA" id="ARBA00001946"/>
    </source>
</evidence>
<dbReference type="CDD" id="cd00077">
    <property type="entry name" value="HDc"/>
    <property type="match status" value="1"/>
</dbReference>
<dbReference type="PANTHER" id="PTHR47545">
    <property type="entry name" value="MULTIFUNCTIONAL CCA PROTEIN"/>
    <property type="match status" value="1"/>
</dbReference>
<dbReference type="PANTHER" id="PTHR47545:SF1">
    <property type="entry name" value="MULTIFUNCTIONAL CCA PROTEIN"/>
    <property type="match status" value="1"/>
</dbReference>
<organism evidence="15 16">
    <name type="scientific">Flavobacterium aurantiibacter</name>
    <dbReference type="NCBI Taxonomy" id="2023067"/>
    <lineage>
        <taxon>Bacteria</taxon>
        <taxon>Pseudomonadati</taxon>
        <taxon>Bacteroidota</taxon>
        <taxon>Flavobacteriia</taxon>
        <taxon>Flavobacteriales</taxon>
        <taxon>Flavobacteriaceae</taxon>
        <taxon>Flavobacterium</taxon>
    </lineage>
</organism>
<keyword evidence="9" id="KW-0460">Magnesium</keyword>
<dbReference type="SUPFAM" id="SSF81301">
    <property type="entry name" value="Nucleotidyltransferase"/>
    <property type="match status" value="1"/>
</dbReference>
<keyword evidence="5" id="KW-0479">Metal-binding</keyword>
<protein>
    <submittedName>
        <fullName evidence="15">tRNA nucleotidyltransferase</fullName>
    </submittedName>
</protein>
<dbReference type="CDD" id="cd05398">
    <property type="entry name" value="NT_ClassII-CCAase"/>
    <property type="match status" value="1"/>
</dbReference>
<dbReference type="Pfam" id="PF12627">
    <property type="entry name" value="PolyA_pol_RNAbd"/>
    <property type="match status" value="1"/>
</dbReference>
<keyword evidence="4" id="KW-0548">Nucleotidyltransferase</keyword>
<comment type="similarity">
    <text evidence="11">Belongs to the tRNA nucleotidyltransferase/poly(A) polymerase family.</text>
</comment>
<evidence type="ECO:0000256" key="5">
    <source>
        <dbReference type="ARBA" id="ARBA00022723"/>
    </source>
</evidence>
<evidence type="ECO:0000259" key="14">
    <source>
        <dbReference type="Pfam" id="PF12627"/>
    </source>
</evidence>
<dbReference type="GO" id="GO:0042245">
    <property type="term" value="P:RNA repair"/>
    <property type="evidence" value="ECO:0007669"/>
    <property type="project" value="UniProtKB-KW"/>
</dbReference>
<evidence type="ECO:0000313" key="16">
    <source>
        <dbReference type="Proteomes" id="UP000216035"/>
    </source>
</evidence>
<dbReference type="GO" id="GO:0046872">
    <property type="term" value="F:metal ion binding"/>
    <property type="evidence" value="ECO:0007669"/>
    <property type="project" value="UniProtKB-KW"/>
</dbReference>
<dbReference type="Gene3D" id="3.30.460.10">
    <property type="entry name" value="Beta Polymerase, domain 2"/>
    <property type="match status" value="1"/>
</dbReference>
<dbReference type="GO" id="GO:0003723">
    <property type="term" value="F:RNA binding"/>
    <property type="evidence" value="ECO:0007669"/>
    <property type="project" value="UniProtKB-KW"/>
</dbReference>
<feature type="domain" description="Poly A polymerase head" evidence="12">
    <location>
        <begin position="41"/>
        <end position="170"/>
    </location>
</feature>
<evidence type="ECO:0000256" key="6">
    <source>
        <dbReference type="ARBA" id="ARBA00022741"/>
    </source>
</evidence>
<evidence type="ECO:0000256" key="8">
    <source>
        <dbReference type="ARBA" id="ARBA00022840"/>
    </source>
</evidence>
<dbReference type="FunFam" id="3.30.460.10:FF:000033">
    <property type="entry name" value="Poly A polymerase head domain protein"/>
    <property type="match status" value="1"/>
</dbReference>
<sequence length="489" mass="55522">MTRFSPLNFFSTVSTQNHAAALQHPIFSYVAKTAAQTGVQAYVVGGFVRDYLLNRSGKPDIDFVVVGNGIAFAEAVATHLPTRPKVQFFKNFGTAMLQFAETDIEFVGARRESYARDSRKPIVESGTLQDDQLRRDFTINALAISLNEADFGALVDPFDGIADLSSKIIRTPTDPDITFSDDPLRMLRAIRFAAQLQFQIDSSCFDSIKRNAHRIEIISGERIIGELNKILETEKPSVGLSLLYDAKLLELILPELTALNQVEEIEGQTHKNNFYHTLEVVDNISRNTNDVWLRWAALLHDIGKAPTKKFQKKQGWTFHGHEYVGSKMVKKIFMRLNMPLNQKMKFVQKMVLMSSRPIVLAQDIVTDSAVRRLIFEAGEDVESLMTLCEADITTKNKIKFKKYHQNFELVRQKIVEVEERDQVRNFQPPVTGEFIMETFGIGPSREIGIIKEYIKEAILEGKIANDFEQAKELLFKKAEELGLKQHTNE</sequence>
<dbReference type="EMBL" id="NOXX01000143">
    <property type="protein sequence ID" value="OYQ47440.1"/>
    <property type="molecule type" value="Genomic_DNA"/>
</dbReference>
<evidence type="ECO:0000256" key="11">
    <source>
        <dbReference type="RuleBase" id="RU003953"/>
    </source>
</evidence>
<dbReference type="GO" id="GO:0008033">
    <property type="term" value="P:tRNA processing"/>
    <property type="evidence" value="ECO:0007669"/>
    <property type="project" value="UniProtKB-KW"/>
</dbReference>
<dbReference type="NCBIfam" id="TIGR00277">
    <property type="entry name" value="HDIG"/>
    <property type="match status" value="1"/>
</dbReference>
<evidence type="ECO:0000256" key="7">
    <source>
        <dbReference type="ARBA" id="ARBA00022800"/>
    </source>
</evidence>
<evidence type="ECO:0000259" key="12">
    <source>
        <dbReference type="Pfam" id="PF01743"/>
    </source>
</evidence>
<dbReference type="GO" id="GO:0016779">
    <property type="term" value="F:nucleotidyltransferase activity"/>
    <property type="evidence" value="ECO:0007669"/>
    <property type="project" value="UniProtKB-KW"/>
</dbReference>
<evidence type="ECO:0000256" key="3">
    <source>
        <dbReference type="ARBA" id="ARBA00022694"/>
    </source>
</evidence>
<gene>
    <name evidence="15" type="ORF">CHX27_03010</name>
</gene>
<dbReference type="Pfam" id="PF01743">
    <property type="entry name" value="PolyA_pol"/>
    <property type="match status" value="1"/>
</dbReference>
<dbReference type="Proteomes" id="UP000216035">
    <property type="component" value="Unassembled WGS sequence"/>
</dbReference>
<keyword evidence="3" id="KW-0819">tRNA processing</keyword>
<keyword evidence="2 11" id="KW-0808">Transferase</keyword>
<dbReference type="InterPro" id="IPR032828">
    <property type="entry name" value="PolyA_RNA-bd"/>
</dbReference>
<keyword evidence="16" id="KW-1185">Reference proteome</keyword>
<feature type="domain" description="HD" evidence="13">
    <location>
        <begin position="274"/>
        <end position="361"/>
    </location>
</feature>
<keyword evidence="8" id="KW-0067">ATP-binding</keyword>
<dbReference type="SUPFAM" id="SSF81891">
    <property type="entry name" value="Poly A polymerase C-terminal region-like"/>
    <property type="match status" value="1"/>
</dbReference>
<dbReference type="InterPro" id="IPR050124">
    <property type="entry name" value="tRNA_CCA-adding_enzyme"/>
</dbReference>
<comment type="cofactor">
    <cofactor evidence="1">
        <name>Mg(2+)</name>
        <dbReference type="ChEBI" id="CHEBI:18420"/>
    </cofactor>
</comment>
<keyword evidence="7" id="KW-0692">RNA repair</keyword>
<dbReference type="InterPro" id="IPR043519">
    <property type="entry name" value="NT_sf"/>
</dbReference>
<dbReference type="GO" id="GO:0005524">
    <property type="term" value="F:ATP binding"/>
    <property type="evidence" value="ECO:0007669"/>
    <property type="project" value="UniProtKB-KW"/>
</dbReference>
<accession>A0A256A327</accession>
<evidence type="ECO:0000256" key="4">
    <source>
        <dbReference type="ARBA" id="ARBA00022695"/>
    </source>
</evidence>
<reference evidence="15 16" key="1">
    <citation type="submission" date="2017-07" db="EMBL/GenBank/DDBJ databases">
        <title>Flavobacterium cyanobacteriorum sp. nov., isolated from cyanobacterial aggregates in a eutrophic lake.</title>
        <authorList>
            <person name="Cai H."/>
        </authorList>
    </citation>
    <scope>NUCLEOTIDE SEQUENCE [LARGE SCALE GENOMIC DNA]</scope>
    <source>
        <strain evidence="15 16">TH167</strain>
    </source>
</reference>
<dbReference type="InterPro" id="IPR003607">
    <property type="entry name" value="HD/PDEase_dom"/>
</dbReference>
<dbReference type="AlphaFoldDB" id="A0A256A327"/>
<evidence type="ECO:0000256" key="2">
    <source>
        <dbReference type="ARBA" id="ARBA00022679"/>
    </source>
</evidence>